<feature type="domain" description="MATH" evidence="2">
    <location>
        <begin position="187"/>
        <end position="334"/>
    </location>
</feature>
<accession>A0AAD8CPN4</accession>
<keyword evidence="1" id="KW-0175">Coiled coil</keyword>
<evidence type="ECO:0000256" key="1">
    <source>
        <dbReference type="SAM" id="Coils"/>
    </source>
</evidence>
<evidence type="ECO:0000259" key="2">
    <source>
        <dbReference type="PROSITE" id="PS50144"/>
    </source>
</evidence>
<dbReference type="PANTHER" id="PTHR10131">
    <property type="entry name" value="TNF RECEPTOR ASSOCIATED FACTOR"/>
    <property type="match status" value="1"/>
</dbReference>
<dbReference type="Proteomes" id="UP001230051">
    <property type="component" value="Unassembled WGS sequence"/>
</dbReference>
<evidence type="ECO:0000313" key="3">
    <source>
        <dbReference type="EMBL" id="KAK1155472.1"/>
    </source>
</evidence>
<dbReference type="GO" id="GO:0007165">
    <property type="term" value="P:signal transduction"/>
    <property type="evidence" value="ECO:0007669"/>
    <property type="project" value="InterPro"/>
</dbReference>
<dbReference type="InterPro" id="IPR008974">
    <property type="entry name" value="TRAF-like"/>
</dbReference>
<dbReference type="InterPro" id="IPR049342">
    <property type="entry name" value="TRAF1-6_MATH_dom"/>
</dbReference>
<dbReference type="PROSITE" id="PS50144">
    <property type="entry name" value="MATH"/>
    <property type="match status" value="1"/>
</dbReference>
<keyword evidence="4" id="KW-1185">Reference proteome</keyword>
<dbReference type="Gene3D" id="1.20.5.170">
    <property type="match status" value="1"/>
</dbReference>
<comment type="caution">
    <text evidence="3">The sequence shown here is derived from an EMBL/GenBank/DDBJ whole genome shotgun (WGS) entry which is preliminary data.</text>
</comment>
<dbReference type="EMBL" id="JAGXEW010000030">
    <property type="protein sequence ID" value="KAK1155472.1"/>
    <property type="molecule type" value="Genomic_DNA"/>
</dbReference>
<protein>
    <submittedName>
        <fullName evidence="3">TNF receptor-associated factor 2-like</fullName>
    </submittedName>
</protein>
<sequence>MSNKINGHEGKHIKKRQSCTFEKLGCRFKGTRSKAHKHEDTSITLHMNLLLEEVLRLEKTEEACGEVLEKLNRLAERAEEQPGVNLDMQEEASCPDLNEKLQELCHTVQLLQIRVPGLESKTGELQNKVAVTSTAMEKCDALAKSMERELESNKRTINALQDKVRQLEQNISLCFPMNDPPVEVAQNGIFIWSIAQFRSLRQETISGLRPYLESEAFYTSQYGYKMKLRIYLNGNEQAKGTHISLYFTLQTGDFDSLLKWPFAETVRLSILSQTNREDSAVHCLSPSGLLQSLQKPKANGNIPYGVPMFVSLTEFYNRLGEFVHDDILFVKAEVEHRKV</sequence>
<dbReference type="Pfam" id="PF21355">
    <property type="entry name" value="TRAF-mep_MATH"/>
    <property type="match status" value="1"/>
</dbReference>
<dbReference type="AlphaFoldDB" id="A0AAD8CPN4"/>
<dbReference type="GO" id="GO:0008270">
    <property type="term" value="F:zinc ion binding"/>
    <property type="evidence" value="ECO:0007669"/>
    <property type="project" value="InterPro"/>
</dbReference>
<dbReference type="SUPFAM" id="SSF49599">
    <property type="entry name" value="TRAF domain-like"/>
    <property type="match status" value="1"/>
</dbReference>
<feature type="coiled-coil region" evidence="1">
    <location>
        <begin position="143"/>
        <end position="170"/>
    </location>
</feature>
<dbReference type="GO" id="GO:0043122">
    <property type="term" value="P:regulation of canonical NF-kappaB signal transduction"/>
    <property type="evidence" value="ECO:0007669"/>
    <property type="project" value="TreeGrafter"/>
</dbReference>
<dbReference type="SUPFAM" id="SSF57997">
    <property type="entry name" value="Tropomyosin"/>
    <property type="match status" value="1"/>
</dbReference>
<dbReference type="PIRSF" id="PIRSF015614">
    <property type="entry name" value="TRAF"/>
    <property type="match status" value="1"/>
</dbReference>
<gene>
    <name evidence="3" type="primary">TRAF2</name>
    <name evidence="3" type="ORF">AOXY_G26825</name>
</gene>
<dbReference type="SMART" id="SM00061">
    <property type="entry name" value="MATH"/>
    <property type="match status" value="1"/>
</dbReference>
<proteinExistence type="predicted"/>
<reference evidence="3" key="1">
    <citation type="submission" date="2022-02" db="EMBL/GenBank/DDBJ databases">
        <title>Atlantic sturgeon de novo genome assembly.</title>
        <authorList>
            <person name="Stock M."/>
            <person name="Klopp C."/>
            <person name="Guiguen Y."/>
            <person name="Cabau C."/>
            <person name="Parinello H."/>
            <person name="Santidrian Yebra-Pimentel E."/>
            <person name="Kuhl H."/>
            <person name="Dirks R.P."/>
            <person name="Guessner J."/>
            <person name="Wuertz S."/>
            <person name="Du K."/>
            <person name="Schartl M."/>
        </authorList>
    </citation>
    <scope>NUCLEOTIDE SEQUENCE</scope>
    <source>
        <strain evidence="3">STURGEONOMICS-FGT-2020</strain>
        <tissue evidence="3">Whole blood</tissue>
    </source>
</reference>
<keyword evidence="3" id="KW-0675">Receptor</keyword>
<name>A0AAD8CPN4_ACIOX</name>
<dbReference type="InterPro" id="IPR002083">
    <property type="entry name" value="MATH/TRAF_dom"/>
</dbReference>
<dbReference type="Gene3D" id="2.60.210.10">
    <property type="entry name" value="Apoptosis, Tumor Necrosis Factor Receptor Associated Protein 2, Chain A"/>
    <property type="match status" value="1"/>
</dbReference>
<evidence type="ECO:0000313" key="4">
    <source>
        <dbReference type="Proteomes" id="UP001230051"/>
    </source>
</evidence>
<dbReference type="GO" id="GO:0042981">
    <property type="term" value="P:regulation of apoptotic process"/>
    <property type="evidence" value="ECO:0007669"/>
    <property type="project" value="InterPro"/>
</dbReference>
<dbReference type="GO" id="GO:0005164">
    <property type="term" value="F:tumor necrosis factor receptor binding"/>
    <property type="evidence" value="ECO:0007669"/>
    <property type="project" value="TreeGrafter"/>
</dbReference>
<organism evidence="3 4">
    <name type="scientific">Acipenser oxyrinchus oxyrinchus</name>
    <dbReference type="NCBI Taxonomy" id="40147"/>
    <lineage>
        <taxon>Eukaryota</taxon>
        <taxon>Metazoa</taxon>
        <taxon>Chordata</taxon>
        <taxon>Craniata</taxon>
        <taxon>Vertebrata</taxon>
        <taxon>Euteleostomi</taxon>
        <taxon>Actinopterygii</taxon>
        <taxon>Chondrostei</taxon>
        <taxon>Acipenseriformes</taxon>
        <taxon>Acipenseridae</taxon>
        <taxon>Acipenser</taxon>
    </lineage>
</organism>
<dbReference type="InterPro" id="IPR012227">
    <property type="entry name" value="TNF_rcpt-assoc_TRAF_met"/>
</dbReference>
<dbReference type="GO" id="GO:0009898">
    <property type="term" value="C:cytoplasmic side of plasma membrane"/>
    <property type="evidence" value="ECO:0007669"/>
    <property type="project" value="TreeGrafter"/>
</dbReference>
<dbReference type="PANTHER" id="PTHR10131:SF138">
    <property type="entry name" value="RE66324P"/>
    <property type="match status" value="1"/>
</dbReference>